<evidence type="ECO:0000313" key="6">
    <source>
        <dbReference type="Proteomes" id="UP001165287"/>
    </source>
</evidence>
<dbReference type="SUPFAM" id="SSF58104">
    <property type="entry name" value="Methyl-accepting chemotaxis protein (MCP) signaling domain"/>
    <property type="match status" value="1"/>
</dbReference>
<dbReference type="PROSITE" id="PS50111">
    <property type="entry name" value="CHEMOTAXIS_TRANSDUC_2"/>
    <property type="match status" value="1"/>
</dbReference>
<dbReference type="EMBL" id="JAIQUM010000002">
    <property type="protein sequence ID" value="MBZ5748940.1"/>
    <property type="molecule type" value="Genomic_DNA"/>
</dbReference>
<feature type="domain" description="Methyl-accepting transducer" evidence="4">
    <location>
        <begin position="188"/>
        <end position="424"/>
    </location>
</feature>
<evidence type="ECO:0000256" key="2">
    <source>
        <dbReference type="PROSITE-ProRule" id="PRU00284"/>
    </source>
</evidence>
<feature type="coiled-coil region" evidence="3">
    <location>
        <begin position="181"/>
        <end position="219"/>
    </location>
</feature>
<protein>
    <submittedName>
        <fullName evidence="5">Globin-coupled sensor protein</fullName>
    </submittedName>
</protein>
<comment type="caution">
    <text evidence="5">The sequence shown here is derived from an EMBL/GenBank/DDBJ whole genome shotgun (WGS) entry which is preliminary data.</text>
</comment>
<proteinExistence type="predicted"/>
<evidence type="ECO:0000259" key="4">
    <source>
        <dbReference type="PROSITE" id="PS50111"/>
    </source>
</evidence>
<dbReference type="CDD" id="cd01068">
    <property type="entry name" value="globin_sensor"/>
    <property type="match status" value="1"/>
</dbReference>
<dbReference type="Gene3D" id="1.10.287.950">
    <property type="entry name" value="Methyl-accepting chemotaxis protein"/>
    <property type="match status" value="1"/>
</dbReference>
<evidence type="ECO:0000256" key="3">
    <source>
        <dbReference type="SAM" id="Coils"/>
    </source>
</evidence>
<keyword evidence="1 2" id="KW-0807">Transducer</keyword>
<name>A0ABS7UKU2_9BACI</name>
<dbReference type="PANTHER" id="PTHR32089">
    <property type="entry name" value="METHYL-ACCEPTING CHEMOTAXIS PROTEIN MCPB"/>
    <property type="match status" value="1"/>
</dbReference>
<dbReference type="Pfam" id="PF11563">
    <property type="entry name" value="Protoglobin"/>
    <property type="match status" value="1"/>
</dbReference>
<dbReference type="InterPro" id="IPR009050">
    <property type="entry name" value="Globin-like_sf"/>
</dbReference>
<dbReference type="PANTHER" id="PTHR32089:SF118">
    <property type="entry name" value="HEME-BASED AEROTACTIC TRANSDUCER HEMAT"/>
    <property type="match status" value="1"/>
</dbReference>
<dbReference type="InterPro" id="IPR044398">
    <property type="entry name" value="Globin-sensor_dom"/>
</dbReference>
<dbReference type="Gene3D" id="1.10.490.10">
    <property type="entry name" value="Globins"/>
    <property type="match status" value="1"/>
</dbReference>
<reference evidence="5" key="1">
    <citation type="submission" date="2024-05" db="EMBL/GenBank/DDBJ databases">
        <title>Metabacillus sp. nov., isolated from the rhizosphere soil of tomato plants.</title>
        <authorList>
            <person name="Ma R."/>
        </authorList>
    </citation>
    <scope>NUCLEOTIDE SEQUENCE</scope>
    <source>
        <strain evidence="5">DBTR6</strain>
    </source>
</reference>
<evidence type="ECO:0000256" key="1">
    <source>
        <dbReference type="ARBA" id="ARBA00023224"/>
    </source>
</evidence>
<dbReference type="SMART" id="SM00283">
    <property type="entry name" value="MA"/>
    <property type="match status" value="1"/>
</dbReference>
<dbReference type="RefSeq" id="WP_224136241.1">
    <property type="nucleotide sequence ID" value="NZ_JAIQUM010000002.1"/>
</dbReference>
<keyword evidence="3" id="KW-0175">Coiled coil</keyword>
<gene>
    <name evidence="5" type="ORF">K9V48_01395</name>
</gene>
<dbReference type="SUPFAM" id="SSF46458">
    <property type="entry name" value="Globin-like"/>
    <property type="match status" value="1"/>
</dbReference>
<organism evidence="5 6">
    <name type="scientific">Metabacillus rhizolycopersici</name>
    <dbReference type="NCBI Taxonomy" id="2875709"/>
    <lineage>
        <taxon>Bacteria</taxon>
        <taxon>Bacillati</taxon>
        <taxon>Bacillota</taxon>
        <taxon>Bacilli</taxon>
        <taxon>Bacillales</taxon>
        <taxon>Bacillaceae</taxon>
        <taxon>Metabacillus</taxon>
    </lineage>
</organism>
<dbReference type="Proteomes" id="UP001165287">
    <property type="component" value="Unassembled WGS sequence"/>
</dbReference>
<evidence type="ECO:0000313" key="5">
    <source>
        <dbReference type="EMBL" id="MBZ5748940.1"/>
    </source>
</evidence>
<dbReference type="InterPro" id="IPR012292">
    <property type="entry name" value="Globin/Proto"/>
</dbReference>
<keyword evidence="6" id="KW-1185">Reference proteome</keyword>
<accession>A0ABS7UKU2</accession>
<dbReference type="InterPro" id="IPR004089">
    <property type="entry name" value="MCPsignal_dom"/>
</dbReference>
<sequence>MGIFSFKKNKKPTTSILTTQPDHDILKEISLKVHEPALQKQINMIGLTTNDLVLTLKLRPYIQANIEEIVNTFYASFALEQGLIDIINSYSSIDRLKLTLKKHILESFNGRFTDEDVSRIRRIAHIHVKIGLEAKWYMAAFQPLLVSVIKTVEPHLTTKEEIVEAVQSVTKIFNLEQQIVLEAYDNEYAAVRAKSEREKEEIRDEVNQLAIKLATASEETNAFIQEILAQSKEIASYSLDHLEVASSAEEQAYNGKVDLVKQSELMTFIEASTVEILNQMKSLEQTSEQINHVVSIVTSIAEQTNLLALNAAIESARAGEYGKGFAVVASEVRKLAEETKKSVQGVSNLITNIHTQIESMSSSINNVASLTTKGTTQMSDMNSFFDTILHIMNNNKQQSEKAKTELINFTNVINDVSKSIAQIAETSDSLKEMAKTM</sequence>
<dbReference type="Pfam" id="PF00015">
    <property type="entry name" value="MCPsignal"/>
    <property type="match status" value="1"/>
</dbReference>
<dbReference type="InterPro" id="IPR039379">
    <property type="entry name" value="Protoglobin_sensor_dom"/>
</dbReference>